<feature type="compositionally biased region" description="Basic and acidic residues" evidence="1">
    <location>
        <begin position="375"/>
        <end position="387"/>
    </location>
</feature>
<feature type="compositionally biased region" description="Low complexity" evidence="1">
    <location>
        <begin position="388"/>
        <end position="400"/>
    </location>
</feature>
<dbReference type="Proteomes" id="UP000253551">
    <property type="component" value="Unassembled WGS sequence"/>
</dbReference>
<feature type="compositionally biased region" description="Basic and acidic residues" evidence="1">
    <location>
        <begin position="158"/>
        <end position="167"/>
    </location>
</feature>
<evidence type="ECO:0000313" key="2">
    <source>
        <dbReference type="EMBL" id="RCI02673.1"/>
    </source>
</evidence>
<name>A0A367KKB3_RHIST</name>
<gene>
    <name evidence="2" type="ORF">CU098_010817</name>
</gene>
<keyword evidence="3" id="KW-1185">Reference proteome</keyword>
<comment type="caution">
    <text evidence="2">The sequence shown here is derived from an EMBL/GenBank/DDBJ whole genome shotgun (WGS) entry which is preliminary data.</text>
</comment>
<feature type="compositionally biased region" description="Basic and acidic residues" evidence="1">
    <location>
        <begin position="331"/>
        <end position="359"/>
    </location>
</feature>
<proteinExistence type="predicted"/>
<accession>A0A367KKB3</accession>
<evidence type="ECO:0000256" key="1">
    <source>
        <dbReference type="SAM" id="MobiDB-lite"/>
    </source>
</evidence>
<evidence type="ECO:0008006" key="4">
    <source>
        <dbReference type="Google" id="ProtNLM"/>
    </source>
</evidence>
<organism evidence="2 3">
    <name type="scientific">Rhizopus stolonifer</name>
    <name type="common">Rhizopus nigricans</name>
    <dbReference type="NCBI Taxonomy" id="4846"/>
    <lineage>
        <taxon>Eukaryota</taxon>
        <taxon>Fungi</taxon>
        <taxon>Fungi incertae sedis</taxon>
        <taxon>Mucoromycota</taxon>
        <taxon>Mucoromycotina</taxon>
        <taxon>Mucoromycetes</taxon>
        <taxon>Mucorales</taxon>
        <taxon>Mucorineae</taxon>
        <taxon>Rhizopodaceae</taxon>
        <taxon>Rhizopus</taxon>
    </lineage>
</organism>
<feature type="compositionally biased region" description="Basic and acidic residues" evidence="1">
    <location>
        <begin position="228"/>
        <end position="248"/>
    </location>
</feature>
<feature type="region of interest" description="Disordered" evidence="1">
    <location>
        <begin position="50"/>
        <end position="71"/>
    </location>
</feature>
<feature type="region of interest" description="Disordered" evidence="1">
    <location>
        <begin position="153"/>
        <end position="175"/>
    </location>
</feature>
<evidence type="ECO:0000313" key="3">
    <source>
        <dbReference type="Proteomes" id="UP000253551"/>
    </source>
</evidence>
<feature type="compositionally biased region" description="Polar residues" evidence="1">
    <location>
        <begin position="62"/>
        <end position="71"/>
    </location>
</feature>
<reference evidence="2 3" key="1">
    <citation type="journal article" date="2018" name="G3 (Bethesda)">
        <title>Phylogenetic and Phylogenomic Definition of Rhizopus Species.</title>
        <authorList>
            <person name="Gryganskyi A.P."/>
            <person name="Golan J."/>
            <person name="Dolatabadi S."/>
            <person name="Mondo S."/>
            <person name="Robb S."/>
            <person name="Idnurm A."/>
            <person name="Muszewska A."/>
            <person name="Steczkiewicz K."/>
            <person name="Masonjones S."/>
            <person name="Liao H.L."/>
            <person name="Gajdeczka M.T."/>
            <person name="Anike F."/>
            <person name="Vuek A."/>
            <person name="Anishchenko I.M."/>
            <person name="Voigt K."/>
            <person name="de Hoog G.S."/>
            <person name="Smith M.E."/>
            <person name="Heitman J."/>
            <person name="Vilgalys R."/>
            <person name="Stajich J.E."/>
        </authorList>
    </citation>
    <scope>NUCLEOTIDE SEQUENCE [LARGE SCALE GENOMIC DNA]</scope>
    <source>
        <strain evidence="2 3">LSU 92-RS-03</strain>
    </source>
</reference>
<dbReference type="EMBL" id="PJQM01001303">
    <property type="protein sequence ID" value="RCI02673.1"/>
    <property type="molecule type" value="Genomic_DNA"/>
</dbReference>
<dbReference type="OrthoDB" id="2683368at2759"/>
<dbReference type="AlphaFoldDB" id="A0A367KKB3"/>
<feature type="compositionally biased region" description="Polar residues" evidence="1">
    <location>
        <begin position="209"/>
        <end position="222"/>
    </location>
</feature>
<feature type="compositionally biased region" description="Low complexity" evidence="1">
    <location>
        <begin position="50"/>
        <end position="61"/>
    </location>
</feature>
<sequence>MGARVVDYRVSTLIVLCKDCGNDVGLYPARHKCTPIDRPVMPPLPLEYTENTSSLTSSNNSIPTEGSSPSINRWLSRKEKSAPIQPATENAEESIYFNNFAQNLPMANDTSSTTGKKLWGKVRQNDKWKQLSEKNEKSNQSGKLWGKLLQATQTMAEKSPRDDRGAESDEDDWEGETHVARILREHYEKNRQPLPNWLFDEGIPRQRNSEIQNTATPSNPARTPSRRRLWENNVERGPSIREKERMELRQQPPPPLPEMPQTDYYRRPSVKEQTFERRPYTREQPFERPHSIKDQTFESRFSTREQQPLDRYPSTREQPFDRHSYNTKGQLYKERHDYERSYGHKSTDKYNGSYERDRGSIPLQNNRGGYYEEDNAVRNYDRRDDYLRSSSPPSSLGRNPTSLRRAPVAGRGGLSTNNNYF</sequence>
<protein>
    <recommendedName>
        <fullName evidence="4">Mso1 N-terminal domain-containing protein</fullName>
    </recommendedName>
</protein>
<feature type="region of interest" description="Disordered" evidence="1">
    <location>
        <begin position="207"/>
        <end position="421"/>
    </location>
</feature>
<feature type="compositionally biased region" description="Basic and acidic residues" evidence="1">
    <location>
        <begin position="264"/>
        <end position="303"/>
    </location>
</feature>